<dbReference type="InterPro" id="IPR041437">
    <property type="entry name" value="GH115_C"/>
</dbReference>
<dbReference type="RefSeq" id="WP_252761556.1">
    <property type="nucleotide sequence ID" value="NZ_JAMXLY010000042.1"/>
</dbReference>
<accession>A0ABT1BZD4</accession>
<dbReference type="Gene3D" id="2.60.120.1620">
    <property type="match status" value="1"/>
</dbReference>
<gene>
    <name evidence="4" type="ORF">NG821_10170</name>
</gene>
<feature type="chain" id="PRO_5046585467" evidence="2">
    <location>
        <begin position="20"/>
        <end position="981"/>
    </location>
</feature>
<evidence type="ECO:0000256" key="1">
    <source>
        <dbReference type="ARBA" id="ARBA00022801"/>
    </source>
</evidence>
<dbReference type="SUPFAM" id="SSF55545">
    <property type="entry name" value="beta-N-acetylhexosaminidase-like domain"/>
    <property type="match status" value="1"/>
</dbReference>
<keyword evidence="5" id="KW-1185">Reference proteome</keyword>
<dbReference type="Proteomes" id="UP001204015">
    <property type="component" value="Unassembled WGS sequence"/>
</dbReference>
<proteinExistence type="predicted"/>
<protein>
    <submittedName>
        <fullName evidence="4">Glycosyl hydrolase 115 family protein</fullName>
    </submittedName>
</protein>
<evidence type="ECO:0000313" key="4">
    <source>
        <dbReference type="EMBL" id="MCO6026200.1"/>
    </source>
</evidence>
<dbReference type="PANTHER" id="PTHR37842:SF2">
    <property type="entry name" value="GYLCOSYL HYDROLASE 115 C-TERMINAL DOMAIN-CONTAINING PROTEIN"/>
    <property type="match status" value="1"/>
</dbReference>
<feature type="domain" description="Gylcosyl hydrolase 115 C-terminal" evidence="3">
    <location>
        <begin position="799"/>
        <end position="976"/>
    </location>
</feature>
<organism evidence="4 5">
    <name type="scientific">Segatella cerevisiae</name>
    <dbReference type="NCBI Taxonomy" id="2053716"/>
    <lineage>
        <taxon>Bacteria</taxon>
        <taxon>Pseudomonadati</taxon>
        <taxon>Bacteroidota</taxon>
        <taxon>Bacteroidia</taxon>
        <taxon>Bacteroidales</taxon>
        <taxon>Prevotellaceae</taxon>
        <taxon>Segatella</taxon>
    </lineage>
</organism>
<dbReference type="InterPro" id="IPR031924">
    <property type="entry name" value="GH115"/>
</dbReference>
<keyword evidence="2" id="KW-0732">Signal</keyword>
<reference evidence="4 5" key="1">
    <citation type="submission" date="2022-06" db="EMBL/GenBank/DDBJ databases">
        <title>A taxonomic note on the genus Prevotella: Description of four novel genera and emended description of the genera Hallella and Xylanibacter.</title>
        <authorList>
            <person name="Hitch T.C.A."/>
        </authorList>
    </citation>
    <scope>NUCLEOTIDE SEQUENCE [LARGE SCALE GENOMIC DNA]</scope>
    <source>
        <strain evidence="4 5">DSM 100619</strain>
    </source>
</reference>
<dbReference type="PANTHER" id="PTHR37842">
    <property type="match status" value="1"/>
</dbReference>
<name>A0ABT1BZD4_9BACT</name>
<dbReference type="Gene3D" id="3.30.379.10">
    <property type="entry name" value="Chitobiase/beta-hexosaminidase domain 2-like"/>
    <property type="match status" value="1"/>
</dbReference>
<comment type="caution">
    <text evidence="4">The sequence shown here is derived from an EMBL/GenBank/DDBJ whole genome shotgun (WGS) entry which is preliminary data.</text>
</comment>
<evidence type="ECO:0000256" key="2">
    <source>
        <dbReference type="SAM" id="SignalP"/>
    </source>
</evidence>
<feature type="signal peptide" evidence="2">
    <location>
        <begin position="1"/>
        <end position="19"/>
    </location>
</feature>
<dbReference type="GO" id="GO:0016787">
    <property type="term" value="F:hydrolase activity"/>
    <property type="evidence" value="ECO:0007669"/>
    <property type="project" value="UniProtKB-KW"/>
</dbReference>
<evidence type="ECO:0000313" key="5">
    <source>
        <dbReference type="Proteomes" id="UP001204015"/>
    </source>
</evidence>
<dbReference type="InterPro" id="IPR029018">
    <property type="entry name" value="Hex-like_dom2"/>
</dbReference>
<evidence type="ECO:0000259" key="3">
    <source>
        <dbReference type="Pfam" id="PF17829"/>
    </source>
</evidence>
<dbReference type="Gene3D" id="1.20.58.2150">
    <property type="match status" value="1"/>
</dbReference>
<dbReference type="Pfam" id="PF17829">
    <property type="entry name" value="GH115_C"/>
    <property type="match status" value="1"/>
</dbReference>
<keyword evidence="1 4" id="KW-0378">Hydrolase</keyword>
<dbReference type="InterPro" id="IPR042301">
    <property type="entry name" value="GH115_sf"/>
</dbReference>
<dbReference type="EMBL" id="JAMXLY010000042">
    <property type="protein sequence ID" value="MCO6026200.1"/>
    <property type="molecule type" value="Genomic_DNA"/>
</dbReference>
<dbReference type="Pfam" id="PF15979">
    <property type="entry name" value="Glyco_hydro_115"/>
    <property type="match status" value="1"/>
</dbReference>
<sequence>MKKIISLGLVLSLFLPVSSQVSLVKSGDKGFPVYTSSQEAPVLYNGSDALVIGKVASLFSDDVKRVTGHRLRIINSDKEKTSLSHAIIVGTLRESSLIKDIVNRGKIDTIGLTRGWERYRIQLVRHPLPGIKSAIVIAGSDRRGAAYGLLSLSKAIGVNPWYWWMDAPVQHHRQLTVQVKSCLSPQPSVKYRGIFINDEDWGLQPWAAKNFEKRQGNIGPRTYAKVCELLLRLQANYLCPAMHNCSTAFYQIAENKLVADTFAIAIGTSHCEPLGLNTASEWSMKKYGDWDYANNSYRMDSVLRSRVEESAPYESVYTIALRGLHDVPMKAGKDMAERRDLMQRALESQRKILSDVLGKKVEDIPQVFTPYKEVLDVYDAGLKVPDDVTIIWPDDDYGYMKRLSGPKEQLRSGRAGVYYHASYLGRPHNNLWMNSTSPVFMYEELNKAYCTTADRVWLLNAGDIKSCEFAVDFFLNLAYDIHSFNYQRVADYRSEWTATLLGDRYRKDYREIFRSFYNLAFQRRPEFMGWGVQWTSDRHGREKNTDTEFSLINYREAERRMAEYRRIGNKVSELLRQMPSDSKPCFFESVYYPVKGCELMNCKFLLAQKNRWYAFQHRAATNRVANESEVCYDSLNIITHIYNTILNGKWNHVIAMRQNDAASDYERPELRTISLAPEAKMGLFVEGEELIPGFMGYHTLPAFNKYLPQSHFIDIFDKGSVPLSWRTSTSERWIKLSVREGNTSTEQRVEVSIDWKLVPKDDHLLGKVVFISSSGERDSVIVPVFNPATPSGLPSDSLFVEDDGYVSIDAAHFSRKSENQDIKIHVIPNLGCEGSCVQLGDPIAPSQNTRERNVPYVEYDFYTFEQGPVDVYTYVLPTFTLSGDEGFAGHESTNLETQYGVAIDGNPIALASTSSFEYAQEWYSSVLRNTRINKNTLYVGHPGKHTLRIVCGNAGTLLQKIVLDFGGLKHSYMGPQPTRKM</sequence>
<dbReference type="Gene3D" id="3.20.20.520">
    <property type="entry name" value="Glycosyl hydrolase family 115"/>
    <property type="match status" value="1"/>
</dbReference>